<proteinExistence type="predicted"/>
<evidence type="ECO:0000313" key="2">
    <source>
        <dbReference type="Proteomes" id="UP000749646"/>
    </source>
</evidence>
<dbReference type="Proteomes" id="UP000749646">
    <property type="component" value="Unassembled WGS sequence"/>
</dbReference>
<protein>
    <submittedName>
        <fullName evidence="1">Uncharacterized protein</fullName>
    </submittedName>
</protein>
<gene>
    <name evidence="1" type="ORF">BGZ65_008351</name>
</gene>
<name>A0A9P6IIH0_9FUNG</name>
<sequence length="192" mass="19499">MPGSGGAGFAQAVNVNGYNTALLTPALSTHSSTSSVPTLSMVMGSPPVTGTDGGIVMMDPMYQAQTNDLISDAPTQTMTPSGSPAFQPAAPTTILRSTTPTTVPMTMPMSMSMTVSGISLSHPAPAMLTMSIPSAIINMGLVQDSGPGGSLYMISNDQHASVTSSSMDATGIVVQSGLDLVYGPMPVDPQQM</sequence>
<reference evidence="1" key="1">
    <citation type="journal article" date="2020" name="Fungal Divers.">
        <title>Resolving the Mortierellaceae phylogeny through synthesis of multi-gene phylogenetics and phylogenomics.</title>
        <authorList>
            <person name="Vandepol N."/>
            <person name="Liber J."/>
            <person name="Desiro A."/>
            <person name="Na H."/>
            <person name="Kennedy M."/>
            <person name="Barry K."/>
            <person name="Grigoriev I.V."/>
            <person name="Miller A.N."/>
            <person name="O'Donnell K."/>
            <person name="Stajich J.E."/>
            <person name="Bonito G."/>
        </authorList>
    </citation>
    <scope>NUCLEOTIDE SEQUENCE</scope>
    <source>
        <strain evidence="1">MES-2147</strain>
    </source>
</reference>
<evidence type="ECO:0000313" key="1">
    <source>
        <dbReference type="EMBL" id="KAF9924427.1"/>
    </source>
</evidence>
<dbReference type="EMBL" id="JAAAHW010010596">
    <property type="protein sequence ID" value="KAF9924427.1"/>
    <property type="molecule type" value="Genomic_DNA"/>
</dbReference>
<keyword evidence="2" id="KW-1185">Reference proteome</keyword>
<accession>A0A9P6IIH0</accession>
<comment type="caution">
    <text evidence="1">The sequence shown here is derived from an EMBL/GenBank/DDBJ whole genome shotgun (WGS) entry which is preliminary data.</text>
</comment>
<dbReference type="AlphaFoldDB" id="A0A9P6IIH0"/>
<organism evidence="1 2">
    <name type="scientific">Modicella reniformis</name>
    <dbReference type="NCBI Taxonomy" id="1440133"/>
    <lineage>
        <taxon>Eukaryota</taxon>
        <taxon>Fungi</taxon>
        <taxon>Fungi incertae sedis</taxon>
        <taxon>Mucoromycota</taxon>
        <taxon>Mortierellomycotina</taxon>
        <taxon>Mortierellomycetes</taxon>
        <taxon>Mortierellales</taxon>
        <taxon>Mortierellaceae</taxon>
        <taxon>Modicella</taxon>
    </lineage>
</organism>